<accession>B0W6L1</accession>
<feature type="region of interest" description="Disordered" evidence="1">
    <location>
        <begin position="1"/>
        <end position="43"/>
    </location>
</feature>
<dbReference type="InParanoid" id="B0W6L1"/>
<evidence type="ECO:0000313" key="4">
    <source>
        <dbReference type="Proteomes" id="UP000002320"/>
    </source>
</evidence>
<dbReference type="AlphaFoldDB" id="B0W6L1"/>
<protein>
    <submittedName>
        <fullName evidence="2">Mediator complex subunit</fullName>
    </submittedName>
</protein>
<evidence type="ECO:0000313" key="3">
    <source>
        <dbReference type="EnsemblMetazoa" id="CPIJ002762-PA"/>
    </source>
</evidence>
<reference evidence="3" key="2">
    <citation type="submission" date="2020-05" db="UniProtKB">
        <authorList>
            <consortium name="EnsemblMetazoa"/>
        </authorList>
    </citation>
    <scope>IDENTIFICATION</scope>
    <source>
        <strain evidence="3">JHB</strain>
    </source>
</reference>
<dbReference type="HOGENOM" id="CLU_2981122_0_0_1"/>
<dbReference type="Proteomes" id="UP000002320">
    <property type="component" value="Unassembled WGS sequence"/>
</dbReference>
<feature type="compositionally biased region" description="Low complexity" evidence="1">
    <location>
        <begin position="23"/>
        <end position="33"/>
    </location>
</feature>
<proteinExistence type="predicted"/>
<dbReference type="KEGG" id="cqu:CpipJ_CPIJ002762"/>
<name>B0W6L1_CULQU</name>
<gene>
    <name evidence="3" type="primary">6033956</name>
    <name evidence="2" type="ORF">CpipJ_CPIJ002762</name>
</gene>
<sequence>MGGGSSIPLDTRAGGQDDVEVMSTDSSSSSSSDSHCRRSRFSAEIRSKTAPDCRWIVP</sequence>
<dbReference type="EMBL" id="DS231848">
    <property type="protein sequence ID" value="EDS36685.1"/>
    <property type="molecule type" value="Genomic_DNA"/>
</dbReference>
<dbReference type="VEuPathDB" id="VectorBase:CPIJ002762"/>
<keyword evidence="4" id="KW-1185">Reference proteome</keyword>
<dbReference type="STRING" id="7176.B0W6L1"/>
<reference evidence="2" key="1">
    <citation type="submission" date="2007-03" db="EMBL/GenBank/DDBJ databases">
        <title>Annotation of Culex pipiens quinquefasciatus.</title>
        <authorList>
            <consortium name="The Broad Institute Genome Sequencing Platform"/>
            <person name="Atkinson P.W."/>
            <person name="Hemingway J."/>
            <person name="Christensen B.M."/>
            <person name="Higgs S."/>
            <person name="Kodira C."/>
            <person name="Hannick L."/>
            <person name="Megy K."/>
            <person name="O'Leary S."/>
            <person name="Pearson M."/>
            <person name="Haas B.J."/>
            <person name="Mauceli E."/>
            <person name="Wortman J.R."/>
            <person name="Lee N.H."/>
            <person name="Guigo R."/>
            <person name="Stanke M."/>
            <person name="Alvarado L."/>
            <person name="Amedeo P."/>
            <person name="Antoine C.H."/>
            <person name="Arensburger P."/>
            <person name="Bidwell S.L."/>
            <person name="Crawford M."/>
            <person name="Camaro F."/>
            <person name="Devon K."/>
            <person name="Engels R."/>
            <person name="Hammond M."/>
            <person name="Howarth C."/>
            <person name="Koehrsen M."/>
            <person name="Lawson D."/>
            <person name="Montgomery P."/>
            <person name="Nene V."/>
            <person name="Nusbaum C."/>
            <person name="Puiu D."/>
            <person name="Romero-Severson J."/>
            <person name="Severson D.W."/>
            <person name="Shumway M."/>
            <person name="Sisk P."/>
            <person name="Stolte C."/>
            <person name="Zeng Q."/>
            <person name="Eisenstadt E."/>
            <person name="Fraser-Liggett C."/>
            <person name="Strausberg R."/>
            <person name="Galagan J."/>
            <person name="Birren B."/>
            <person name="Collins F.H."/>
        </authorList>
    </citation>
    <scope>NUCLEOTIDE SEQUENCE [LARGE SCALE GENOMIC DNA]</scope>
    <source>
        <strain evidence="2">JHB</strain>
    </source>
</reference>
<evidence type="ECO:0000313" key="2">
    <source>
        <dbReference type="EMBL" id="EDS36685.1"/>
    </source>
</evidence>
<dbReference type="EnsemblMetazoa" id="CPIJ002762-RA">
    <property type="protein sequence ID" value="CPIJ002762-PA"/>
    <property type="gene ID" value="CPIJ002762"/>
</dbReference>
<organism>
    <name type="scientific">Culex quinquefasciatus</name>
    <name type="common">Southern house mosquito</name>
    <name type="synonym">Culex pungens</name>
    <dbReference type="NCBI Taxonomy" id="7176"/>
    <lineage>
        <taxon>Eukaryota</taxon>
        <taxon>Metazoa</taxon>
        <taxon>Ecdysozoa</taxon>
        <taxon>Arthropoda</taxon>
        <taxon>Hexapoda</taxon>
        <taxon>Insecta</taxon>
        <taxon>Pterygota</taxon>
        <taxon>Neoptera</taxon>
        <taxon>Endopterygota</taxon>
        <taxon>Diptera</taxon>
        <taxon>Nematocera</taxon>
        <taxon>Culicoidea</taxon>
        <taxon>Culicidae</taxon>
        <taxon>Culicinae</taxon>
        <taxon>Culicini</taxon>
        <taxon>Culex</taxon>
        <taxon>Culex</taxon>
    </lineage>
</organism>
<evidence type="ECO:0000256" key="1">
    <source>
        <dbReference type="SAM" id="MobiDB-lite"/>
    </source>
</evidence>